<accession>A0AB34L1W3</accession>
<gene>
    <name evidence="8" type="ORF">WHR41_01451</name>
</gene>
<keyword evidence="2" id="KW-0862">Zinc</keyword>
<dbReference type="GeneID" id="96002895"/>
<dbReference type="PANTHER" id="PTHR47660">
    <property type="entry name" value="TRANSCRIPTION FACTOR WITH C2H2 AND ZN(2)-CYS(6) DNA BINDING DOMAIN (EUROFUNG)-RELATED-RELATED"/>
    <property type="match status" value="1"/>
</dbReference>
<sequence length="727" mass="81241">MQSFGDGTGAEDWTVPANEPIQQAPAFDNLSPDLVPPTADLSQNWDYLDFDARFPSFFESIMVPSSDWVGVGEAQMPPDMSTVISEGEGWPATGDIFGFDFSMAFEESLSVPANNCSGIASKDSENAADTGKENSSKDSAHERHHIYLKSPWLWNPKSNSHAFSEHNQIQVDQIDSAASPHQPHALTLLIPDELSISTRDRMFRLVVTTADSRISVPTFPSAEILDSLVKTGITKRIETDAWLHPYTFSSENARSELLIALVAAGCVCFGVPTVNRTGLVLLEIARVALNKLIEDDNSTIRDLQYLQASMIWLDVCGFCGYKRKMEIAESNLQPLVTALRRFGKFDRVAYEDVVPGPDDDAETVEAVWRRWVDQESYKRLVYHLFEHDMMMTMAKHRQPLISYAELSLPLPASRDLWLASSAEAWRRVYFDHPKDIGDFSPSVKLLLADDKLLSCLGCVDQGLAISAYLNGISAQVWEYNQQSALMDESIDHDPSYGLWIQSRHQLLYQKLKSLHGNLERVPAPVHLMHEFLMMNLHVDVDTVMRFAGKTGEAEAHRAYQVLQLWSKQKSARIAIWHASQALRKAKDIPPFQIRGADAFITHHAVMVLWSYGMMLRDSARRTGMNTPVRGQSQAPFPKQGISRSTAEPTVYLDETSNSQTETFLYKGIGRPALHFPDGQCCEVRNVAGILAVGSSLMEANCPGETRDRLPQMIKSLCNLMDELGGLK</sequence>
<proteinExistence type="predicted"/>
<dbReference type="GO" id="GO:0003677">
    <property type="term" value="F:DNA binding"/>
    <property type="evidence" value="ECO:0007669"/>
    <property type="project" value="InterPro"/>
</dbReference>
<evidence type="ECO:0000256" key="4">
    <source>
        <dbReference type="ARBA" id="ARBA00023163"/>
    </source>
</evidence>
<evidence type="ECO:0000256" key="5">
    <source>
        <dbReference type="ARBA" id="ARBA00023242"/>
    </source>
</evidence>
<evidence type="ECO:0000256" key="2">
    <source>
        <dbReference type="ARBA" id="ARBA00022833"/>
    </source>
</evidence>
<dbReference type="PANTHER" id="PTHR47660:SF8">
    <property type="entry name" value="TRANSCRIPTION FACTOR WITH C2H2 AND ZN(2)-CYS(6) DNA BINDING DOMAIN (EUROFUNG)"/>
    <property type="match status" value="1"/>
</dbReference>
<dbReference type="Proteomes" id="UP000803884">
    <property type="component" value="Unassembled WGS sequence"/>
</dbReference>
<dbReference type="AlphaFoldDB" id="A0AB34L1W3"/>
<evidence type="ECO:0000313" key="9">
    <source>
        <dbReference type="Proteomes" id="UP000803884"/>
    </source>
</evidence>
<organism evidence="8 9">
    <name type="scientific">Cladosporium halotolerans</name>
    <dbReference type="NCBI Taxonomy" id="1052096"/>
    <lineage>
        <taxon>Eukaryota</taxon>
        <taxon>Fungi</taxon>
        <taxon>Dikarya</taxon>
        <taxon>Ascomycota</taxon>
        <taxon>Pezizomycotina</taxon>
        <taxon>Dothideomycetes</taxon>
        <taxon>Dothideomycetidae</taxon>
        <taxon>Cladosporiales</taxon>
        <taxon>Cladosporiaceae</taxon>
        <taxon>Cladosporium</taxon>
    </lineage>
</organism>
<dbReference type="GO" id="GO:0006351">
    <property type="term" value="P:DNA-templated transcription"/>
    <property type="evidence" value="ECO:0007669"/>
    <property type="project" value="InterPro"/>
</dbReference>
<name>A0AB34L1W3_9PEZI</name>
<keyword evidence="3" id="KW-0805">Transcription regulation</keyword>
<comment type="caution">
    <text evidence="8">The sequence shown here is derived from an EMBL/GenBank/DDBJ whole genome shotgun (WGS) entry which is preliminary data.</text>
</comment>
<evidence type="ECO:0000259" key="7">
    <source>
        <dbReference type="Pfam" id="PF04082"/>
    </source>
</evidence>
<feature type="region of interest" description="Disordered" evidence="6">
    <location>
        <begin position="116"/>
        <end position="142"/>
    </location>
</feature>
<keyword evidence="9" id="KW-1185">Reference proteome</keyword>
<evidence type="ECO:0000313" key="8">
    <source>
        <dbReference type="EMBL" id="KAL1589758.1"/>
    </source>
</evidence>
<dbReference type="InterPro" id="IPR007219">
    <property type="entry name" value="XnlR_reg_dom"/>
</dbReference>
<reference evidence="8 9" key="1">
    <citation type="journal article" date="2020" name="Microbiol. Resour. Announc.">
        <title>Draft Genome Sequence of a Cladosporium Species Isolated from the Mesophotic Ascidian Didemnum maculosum.</title>
        <authorList>
            <person name="Gioti A."/>
            <person name="Siaperas R."/>
            <person name="Nikolaivits E."/>
            <person name="Le Goff G."/>
            <person name="Ouazzani J."/>
            <person name="Kotoulas G."/>
            <person name="Topakas E."/>
        </authorList>
    </citation>
    <scope>NUCLEOTIDE SEQUENCE [LARGE SCALE GENOMIC DNA]</scope>
    <source>
        <strain evidence="8 9">TM138-S3</strain>
    </source>
</reference>
<feature type="domain" description="Xylanolytic transcriptional activator regulatory" evidence="7">
    <location>
        <begin position="243"/>
        <end position="456"/>
    </location>
</feature>
<dbReference type="Pfam" id="PF04082">
    <property type="entry name" value="Fungal_trans"/>
    <property type="match status" value="1"/>
</dbReference>
<dbReference type="EMBL" id="JAAQHG020000004">
    <property type="protein sequence ID" value="KAL1589758.1"/>
    <property type="molecule type" value="Genomic_DNA"/>
</dbReference>
<feature type="compositionally biased region" description="Basic and acidic residues" evidence="6">
    <location>
        <begin position="122"/>
        <end position="141"/>
    </location>
</feature>
<dbReference type="GO" id="GO:0008270">
    <property type="term" value="F:zinc ion binding"/>
    <property type="evidence" value="ECO:0007669"/>
    <property type="project" value="InterPro"/>
</dbReference>
<evidence type="ECO:0000256" key="6">
    <source>
        <dbReference type="SAM" id="MobiDB-lite"/>
    </source>
</evidence>
<evidence type="ECO:0000256" key="1">
    <source>
        <dbReference type="ARBA" id="ARBA00022723"/>
    </source>
</evidence>
<protein>
    <recommendedName>
        <fullName evidence="7">Xylanolytic transcriptional activator regulatory domain-containing protein</fullName>
    </recommendedName>
</protein>
<dbReference type="RefSeq" id="XP_069232863.1">
    <property type="nucleotide sequence ID" value="XM_069370057.1"/>
</dbReference>
<keyword evidence="5" id="KW-0539">Nucleus</keyword>
<keyword evidence="1" id="KW-0479">Metal-binding</keyword>
<evidence type="ECO:0000256" key="3">
    <source>
        <dbReference type="ARBA" id="ARBA00023015"/>
    </source>
</evidence>
<keyword evidence="4" id="KW-0804">Transcription</keyword>